<organism evidence="2 3">
    <name type="scientific">Puniceibacterium sediminis</name>
    <dbReference type="NCBI Taxonomy" id="1608407"/>
    <lineage>
        <taxon>Bacteria</taxon>
        <taxon>Pseudomonadati</taxon>
        <taxon>Pseudomonadota</taxon>
        <taxon>Alphaproteobacteria</taxon>
        <taxon>Rhodobacterales</taxon>
        <taxon>Paracoccaceae</taxon>
        <taxon>Puniceibacterium</taxon>
    </lineage>
</organism>
<sequence>MHYLTYAIAAFLPTSAHAEGFIRPIPLAQTAAAEWWFLWASVALLAALLVVHMLVRRR</sequence>
<dbReference type="Proteomes" id="UP000198417">
    <property type="component" value="Unassembled WGS sequence"/>
</dbReference>
<evidence type="ECO:0000256" key="1">
    <source>
        <dbReference type="SAM" id="Phobius"/>
    </source>
</evidence>
<gene>
    <name evidence="2" type="ORF">SAMN06265370_11928</name>
</gene>
<dbReference type="AlphaFoldDB" id="A0A238YPI6"/>
<proteinExistence type="predicted"/>
<keyword evidence="3" id="KW-1185">Reference proteome</keyword>
<reference evidence="2 3" key="1">
    <citation type="submission" date="2017-06" db="EMBL/GenBank/DDBJ databases">
        <authorList>
            <person name="Kim H.J."/>
            <person name="Triplett B.A."/>
        </authorList>
    </citation>
    <scope>NUCLEOTIDE SEQUENCE [LARGE SCALE GENOMIC DNA]</scope>
    <source>
        <strain evidence="2 3">DSM 29052</strain>
    </source>
</reference>
<accession>A0A238YPI6</accession>
<protein>
    <recommendedName>
        <fullName evidence="4">Protein NnrT</fullName>
    </recommendedName>
</protein>
<keyword evidence="1" id="KW-0472">Membrane</keyword>
<dbReference type="RefSeq" id="WP_176439181.1">
    <property type="nucleotide sequence ID" value="NZ_FZNN01000019.1"/>
</dbReference>
<dbReference type="EMBL" id="FZNN01000019">
    <property type="protein sequence ID" value="SNR73176.1"/>
    <property type="molecule type" value="Genomic_DNA"/>
</dbReference>
<evidence type="ECO:0000313" key="2">
    <source>
        <dbReference type="EMBL" id="SNR73176.1"/>
    </source>
</evidence>
<evidence type="ECO:0008006" key="4">
    <source>
        <dbReference type="Google" id="ProtNLM"/>
    </source>
</evidence>
<name>A0A238YPI6_9RHOB</name>
<feature type="transmembrane region" description="Helical" evidence="1">
    <location>
        <begin position="34"/>
        <end position="55"/>
    </location>
</feature>
<keyword evidence="1" id="KW-1133">Transmembrane helix</keyword>
<evidence type="ECO:0000313" key="3">
    <source>
        <dbReference type="Proteomes" id="UP000198417"/>
    </source>
</evidence>
<keyword evidence="1" id="KW-0812">Transmembrane</keyword>